<name>A0ABP3X213_9ALTE</name>
<dbReference type="InterPro" id="IPR026555">
    <property type="entry name" value="NSL3/Tex30"/>
</dbReference>
<evidence type="ECO:0000313" key="2">
    <source>
        <dbReference type="EMBL" id="GAA0858257.1"/>
    </source>
</evidence>
<comment type="caution">
    <text evidence="2">The sequence shown here is derived from an EMBL/GenBank/DDBJ whole genome shotgun (WGS) entry which is preliminary data.</text>
</comment>
<dbReference type="PANTHER" id="PTHR13136:SF11">
    <property type="entry name" value="TESTIS-EXPRESSED PROTEIN 30"/>
    <property type="match status" value="1"/>
</dbReference>
<dbReference type="Pfam" id="PF20408">
    <property type="entry name" value="Abhydrolase_11"/>
    <property type="match status" value="1"/>
</dbReference>
<dbReference type="Proteomes" id="UP001500359">
    <property type="component" value="Unassembled WGS sequence"/>
</dbReference>
<reference evidence="3" key="1">
    <citation type="journal article" date="2019" name="Int. J. Syst. Evol. Microbiol.">
        <title>The Global Catalogue of Microorganisms (GCM) 10K type strain sequencing project: providing services to taxonomists for standard genome sequencing and annotation.</title>
        <authorList>
            <consortium name="The Broad Institute Genomics Platform"/>
            <consortium name="The Broad Institute Genome Sequencing Center for Infectious Disease"/>
            <person name="Wu L."/>
            <person name="Ma J."/>
        </authorList>
    </citation>
    <scope>NUCLEOTIDE SEQUENCE [LARGE SCALE GENOMIC DNA]</scope>
    <source>
        <strain evidence="3">JCM 15896</strain>
    </source>
</reference>
<dbReference type="SUPFAM" id="SSF53474">
    <property type="entry name" value="alpha/beta-Hydrolases"/>
    <property type="match status" value="1"/>
</dbReference>
<dbReference type="InterPro" id="IPR029058">
    <property type="entry name" value="AB_hydrolase_fold"/>
</dbReference>
<dbReference type="RefSeq" id="WP_343860860.1">
    <property type="nucleotide sequence ID" value="NZ_BAAAFD010000008.1"/>
</dbReference>
<evidence type="ECO:0000259" key="1">
    <source>
        <dbReference type="Pfam" id="PF20408"/>
    </source>
</evidence>
<sequence length="205" mass="22852">MKTIIDCPDSPFAQLILAHGAGADKHSEFMNTMASLLCKRGVKVIRFDFPYMLAAREKQKRQPPNRMPILIDDFIDRVNDADTSLPLFVGGKSMGGRVATMLPLEKQGKGVICLGYPFHPPRKPEKHRTEHLLVSEIATLIVQGERDTFGNRERIAQYALSNAIEVKFLIAADHSFVPLKSSGLTLEQHMDAAANHIVEFMQGQL</sequence>
<dbReference type="PANTHER" id="PTHR13136">
    <property type="entry name" value="TESTIS DEVELOPMENT PROTEIN PRTD"/>
    <property type="match status" value="1"/>
</dbReference>
<protein>
    <recommendedName>
        <fullName evidence="1">KANL3/Tex30 alpha/beta hydrolase-like domain-containing protein</fullName>
    </recommendedName>
</protein>
<keyword evidence="3" id="KW-1185">Reference proteome</keyword>
<accession>A0ABP3X213</accession>
<gene>
    <name evidence="2" type="ORF">GCM10009114_27190</name>
</gene>
<dbReference type="Gene3D" id="3.40.50.1820">
    <property type="entry name" value="alpha/beta hydrolase"/>
    <property type="match status" value="1"/>
</dbReference>
<proteinExistence type="predicted"/>
<evidence type="ECO:0000313" key="3">
    <source>
        <dbReference type="Proteomes" id="UP001500359"/>
    </source>
</evidence>
<dbReference type="EMBL" id="BAAAFD010000008">
    <property type="protein sequence ID" value="GAA0858257.1"/>
    <property type="molecule type" value="Genomic_DNA"/>
</dbReference>
<organism evidence="2 3">
    <name type="scientific">Aliiglaciecola litoralis</name>
    <dbReference type="NCBI Taxonomy" id="582857"/>
    <lineage>
        <taxon>Bacteria</taxon>
        <taxon>Pseudomonadati</taxon>
        <taxon>Pseudomonadota</taxon>
        <taxon>Gammaproteobacteria</taxon>
        <taxon>Alteromonadales</taxon>
        <taxon>Alteromonadaceae</taxon>
        <taxon>Aliiglaciecola</taxon>
    </lineage>
</organism>
<dbReference type="InterPro" id="IPR046879">
    <property type="entry name" value="KANL3/Tex30_Abhydrolase"/>
</dbReference>
<feature type="domain" description="KANL3/Tex30 alpha/beta hydrolase-like" evidence="1">
    <location>
        <begin position="13"/>
        <end position="202"/>
    </location>
</feature>